<reference evidence="2 3" key="1">
    <citation type="journal article" date="2019" name="Commun. Biol.">
        <title>The bagworm genome reveals a unique fibroin gene that provides high tensile strength.</title>
        <authorList>
            <person name="Kono N."/>
            <person name="Nakamura H."/>
            <person name="Ohtoshi R."/>
            <person name="Tomita M."/>
            <person name="Numata K."/>
            <person name="Arakawa K."/>
        </authorList>
    </citation>
    <scope>NUCLEOTIDE SEQUENCE [LARGE SCALE GENOMIC DNA]</scope>
</reference>
<protein>
    <submittedName>
        <fullName evidence="2">Uncharacterized protein</fullName>
    </submittedName>
</protein>
<feature type="region of interest" description="Disordered" evidence="1">
    <location>
        <begin position="1"/>
        <end position="21"/>
    </location>
</feature>
<dbReference type="AlphaFoldDB" id="A0A4C1Y1C3"/>
<dbReference type="EMBL" id="BGZK01001009">
    <property type="protein sequence ID" value="GBP68359.1"/>
    <property type="molecule type" value="Genomic_DNA"/>
</dbReference>
<organism evidence="2 3">
    <name type="scientific">Eumeta variegata</name>
    <name type="common">Bagworm moth</name>
    <name type="synonym">Eumeta japonica</name>
    <dbReference type="NCBI Taxonomy" id="151549"/>
    <lineage>
        <taxon>Eukaryota</taxon>
        <taxon>Metazoa</taxon>
        <taxon>Ecdysozoa</taxon>
        <taxon>Arthropoda</taxon>
        <taxon>Hexapoda</taxon>
        <taxon>Insecta</taxon>
        <taxon>Pterygota</taxon>
        <taxon>Neoptera</taxon>
        <taxon>Endopterygota</taxon>
        <taxon>Lepidoptera</taxon>
        <taxon>Glossata</taxon>
        <taxon>Ditrysia</taxon>
        <taxon>Tineoidea</taxon>
        <taxon>Psychidae</taxon>
        <taxon>Oiketicinae</taxon>
        <taxon>Eumeta</taxon>
    </lineage>
</organism>
<sequence length="130" mass="15161">MKVSRPTPPKPSSVWIRRPNSTPKCPVPRAGGVYHYARVRRKRLRNGGRLLLAAGLRSIDQQITYSRNQKIRSTLFDPDREVCLPYTNYITTVCRISDLIRFPFSRERRQPGGVTMSGYVMRPFLFYLRM</sequence>
<accession>A0A4C1Y1C3</accession>
<keyword evidence="3" id="KW-1185">Reference proteome</keyword>
<feature type="compositionally biased region" description="Pro residues" evidence="1">
    <location>
        <begin position="1"/>
        <end position="11"/>
    </location>
</feature>
<gene>
    <name evidence="2" type="ORF">EVAR_99035_1</name>
</gene>
<evidence type="ECO:0000256" key="1">
    <source>
        <dbReference type="SAM" id="MobiDB-lite"/>
    </source>
</evidence>
<evidence type="ECO:0000313" key="2">
    <source>
        <dbReference type="EMBL" id="GBP68359.1"/>
    </source>
</evidence>
<dbReference type="Proteomes" id="UP000299102">
    <property type="component" value="Unassembled WGS sequence"/>
</dbReference>
<evidence type="ECO:0000313" key="3">
    <source>
        <dbReference type="Proteomes" id="UP000299102"/>
    </source>
</evidence>
<name>A0A4C1Y1C3_EUMVA</name>
<proteinExistence type="predicted"/>
<comment type="caution">
    <text evidence="2">The sequence shown here is derived from an EMBL/GenBank/DDBJ whole genome shotgun (WGS) entry which is preliminary data.</text>
</comment>